<dbReference type="EMBL" id="JAUEDM010000005">
    <property type="protein sequence ID" value="KAK3315951.1"/>
    <property type="molecule type" value="Genomic_DNA"/>
</dbReference>
<reference evidence="2" key="2">
    <citation type="submission" date="2023-06" db="EMBL/GenBank/DDBJ databases">
        <authorList>
            <consortium name="Lawrence Berkeley National Laboratory"/>
            <person name="Haridas S."/>
            <person name="Hensen N."/>
            <person name="Bonometti L."/>
            <person name="Westerberg I."/>
            <person name="Brannstrom I.O."/>
            <person name="Guillou S."/>
            <person name="Cros-Aarteil S."/>
            <person name="Calhoun S."/>
            <person name="Kuo A."/>
            <person name="Mondo S."/>
            <person name="Pangilinan J."/>
            <person name="Riley R."/>
            <person name="Labutti K."/>
            <person name="Andreopoulos B."/>
            <person name="Lipzen A."/>
            <person name="Chen C."/>
            <person name="Yanf M."/>
            <person name="Daum C."/>
            <person name="Ng V."/>
            <person name="Clum A."/>
            <person name="Steindorff A."/>
            <person name="Ohm R."/>
            <person name="Martin F."/>
            <person name="Silar P."/>
            <person name="Natvig D."/>
            <person name="Lalanne C."/>
            <person name="Gautier V."/>
            <person name="Ament-Velasquez S.L."/>
            <person name="Kruys A."/>
            <person name="Hutchinson M.I."/>
            <person name="Powell A.J."/>
            <person name="Barry K."/>
            <person name="Miller A.N."/>
            <person name="Grigoriev I.V."/>
            <person name="Debuchy R."/>
            <person name="Gladieux P."/>
            <person name="Thoren M.H."/>
            <person name="Johannesson H."/>
        </authorList>
    </citation>
    <scope>NUCLEOTIDE SEQUENCE</scope>
    <source>
        <strain evidence="2">CBS 118394</strain>
    </source>
</reference>
<evidence type="ECO:0000256" key="1">
    <source>
        <dbReference type="SAM" id="MobiDB-lite"/>
    </source>
</evidence>
<comment type="caution">
    <text evidence="2">The sequence shown here is derived from an EMBL/GenBank/DDBJ whole genome shotgun (WGS) entry which is preliminary data.</text>
</comment>
<proteinExistence type="predicted"/>
<dbReference type="AlphaFoldDB" id="A0AAE0I1N3"/>
<evidence type="ECO:0000313" key="2">
    <source>
        <dbReference type="EMBL" id="KAK3315951.1"/>
    </source>
</evidence>
<keyword evidence="3" id="KW-1185">Reference proteome</keyword>
<reference evidence="2" key="1">
    <citation type="journal article" date="2023" name="Mol. Phylogenet. Evol.">
        <title>Genome-scale phylogeny and comparative genomics of the fungal order Sordariales.</title>
        <authorList>
            <person name="Hensen N."/>
            <person name="Bonometti L."/>
            <person name="Westerberg I."/>
            <person name="Brannstrom I.O."/>
            <person name="Guillou S."/>
            <person name="Cros-Aarteil S."/>
            <person name="Calhoun S."/>
            <person name="Haridas S."/>
            <person name="Kuo A."/>
            <person name="Mondo S."/>
            <person name="Pangilinan J."/>
            <person name="Riley R."/>
            <person name="LaButti K."/>
            <person name="Andreopoulos B."/>
            <person name="Lipzen A."/>
            <person name="Chen C."/>
            <person name="Yan M."/>
            <person name="Daum C."/>
            <person name="Ng V."/>
            <person name="Clum A."/>
            <person name="Steindorff A."/>
            <person name="Ohm R.A."/>
            <person name="Martin F."/>
            <person name="Silar P."/>
            <person name="Natvig D.O."/>
            <person name="Lalanne C."/>
            <person name="Gautier V."/>
            <person name="Ament-Velasquez S.L."/>
            <person name="Kruys A."/>
            <person name="Hutchinson M.I."/>
            <person name="Powell A.J."/>
            <person name="Barry K."/>
            <person name="Miller A.N."/>
            <person name="Grigoriev I.V."/>
            <person name="Debuchy R."/>
            <person name="Gladieux P."/>
            <person name="Hiltunen Thoren M."/>
            <person name="Johannesson H."/>
        </authorList>
    </citation>
    <scope>NUCLEOTIDE SEQUENCE</scope>
    <source>
        <strain evidence="2">CBS 118394</strain>
    </source>
</reference>
<organism evidence="2 3">
    <name type="scientific">Apodospora peruviana</name>
    <dbReference type="NCBI Taxonomy" id="516989"/>
    <lineage>
        <taxon>Eukaryota</taxon>
        <taxon>Fungi</taxon>
        <taxon>Dikarya</taxon>
        <taxon>Ascomycota</taxon>
        <taxon>Pezizomycotina</taxon>
        <taxon>Sordariomycetes</taxon>
        <taxon>Sordariomycetidae</taxon>
        <taxon>Sordariales</taxon>
        <taxon>Lasiosphaeriaceae</taxon>
        <taxon>Apodospora</taxon>
    </lineage>
</organism>
<gene>
    <name evidence="2" type="ORF">B0H66DRAFT_640865</name>
</gene>
<dbReference type="Proteomes" id="UP001283341">
    <property type="component" value="Unassembled WGS sequence"/>
</dbReference>
<sequence length="248" mass="29000">MASSTRSLRRLAPGIQNRQLPTAVAYRLPEFIIHTIDTFILGVFADSIVGFGVADIVPQRDVIRSGKLQWQDIESLYSTAEMNFRGRYLQRFARNMKTAHQTLWDLVRPPSGTGKERRRLEAKVNRREAKLKRTRPPRSSAFQQYLERQGQRLSTREQRERHREFIVAFWRICHSLLQHDLKWQRYEFSFLMDFFLELERLFGKVYGKHHPLHTLLFALCQVPRTDMVDVLRVGAAANPGGHEPQCSP</sequence>
<accession>A0AAE0I1N3</accession>
<feature type="compositionally biased region" description="Basic and acidic residues" evidence="1">
    <location>
        <begin position="114"/>
        <end position="128"/>
    </location>
</feature>
<feature type="region of interest" description="Disordered" evidence="1">
    <location>
        <begin position="109"/>
        <end position="138"/>
    </location>
</feature>
<protein>
    <submittedName>
        <fullName evidence="2">Uncharacterized protein</fullName>
    </submittedName>
</protein>
<name>A0AAE0I1N3_9PEZI</name>
<evidence type="ECO:0000313" key="3">
    <source>
        <dbReference type="Proteomes" id="UP001283341"/>
    </source>
</evidence>